<feature type="region of interest" description="Disordered" evidence="1">
    <location>
        <begin position="154"/>
        <end position="178"/>
    </location>
</feature>
<organism evidence="2 3">
    <name type="scientific">Trichoderma ghanense</name>
    <dbReference type="NCBI Taxonomy" id="65468"/>
    <lineage>
        <taxon>Eukaryota</taxon>
        <taxon>Fungi</taxon>
        <taxon>Dikarya</taxon>
        <taxon>Ascomycota</taxon>
        <taxon>Pezizomycotina</taxon>
        <taxon>Sordariomycetes</taxon>
        <taxon>Hypocreomycetidae</taxon>
        <taxon>Hypocreales</taxon>
        <taxon>Hypocreaceae</taxon>
        <taxon>Trichoderma</taxon>
    </lineage>
</organism>
<keyword evidence="3" id="KW-1185">Reference proteome</keyword>
<dbReference type="RefSeq" id="XP_073559041.1">
    <property type="nucleotide sequence ID" value="XM_073702337.1"/>
</dbReference>
<comment type="caution">
    <text evidence="2">The sequence shown here is derived from an EMBL/GenBank/DDBJ whole genome shotgun (WGS) entry which is preliminary data.</text>
</comment>
<name>A0ABY2H3K5_9HYPO</name>
<evidence type="ECO:0008006" key="4">
    <source>
        <dbReference type="Google" id="ProtNLM"/>
    </source>
</evidence>
<evidence type="ECO:0000256" key="1">
    <source>
        <dbReference type="SAM" id="MobiDB-lite"/>
    </source>
</evidence>
<gene>
    <name evidence="2" type="ORF">CCMA1212_005056</name>
</gene>
<dbReference type="Proteomes" id="UP001642720">
    <property type="component" value="Unassembled WGS sequence"/>
</dbReference>
<dbReference type="GeneID" id="300576787"/>
<protein>
    <recommendedName>
        <fullName evidence="4">Ankyrin repeat protein</fullName>
    </recommendedName>
</protein>
<evidence type="ECO:0000313" key="3">
    <source>
        <dbReference type="Proteomes" id="UP001642720"/>
    </source>
</evidence>
<evidence type="ECO:0000313" key="2">
    <source>
        <dbReference type="EMBL" id="TFB02840.1"/>
    </source>
</evidence>
<proteinExistence type="predicted"/>
<dbReference type="EMBL" id="PPTA01000006">
    <property type="protein sequence ID" value="TFB02840.1"/>
    <property type="molecule type" value="Genomic_DNA"/>
</dbReference>
<accession>A0ABY2H3K5</accession>
<sequence>MPGTTNLDVIQAVPRVATLIYQTHQLWQEIREVPEGIQGLVDHLKALEPIFADIEDQFNQDEASTPFKNCLDLSRKAHDSLGALVADMRTQLQANKRVRRKYAAVKIVLNKTVLTRLEQSLSRCMNFLQLAIQAYQMAMLRKLSNNSQALAVRVQRQHHTRASRPPSPQLQLEEKMPQKQTEQTELDHYLYALENAAARSRSTTEFTLNLAQYVKFKLAHTKSTGAWQARLQMPKWLSTSVYEIISSPAIAGWTYTYRVYNVISDNSEIIQKINDGDVVGVRQMFSSKKASPFDMSQGGESLLYYAATSQQYEICQLLLKLGLQPLLDSRGRYKSPAESIANDMAMTTRQKWTWPAGRDPKRIADLFAVYLQEPDSLPAERLLDFIGEFAPDDMLLFNFRNLFMPNYYLRMLRDRLEAVRLGAFNVSDVRTFGSLLSKDRDFSKEDVRQSTREKVSLVHSVALALGCRYPETLLPYQKPRPWLYAYGEGWGDVVTKVVSVATMEDLTSIETVVPWDAYEVTAWEGTPLMSLIGGALCYLCPNIGFYHWDGLFHGCLLKWLLLLQSAGVDLLEYGKREKSVLHDLRRNTKGAFDADAIDASRAMVRHPMRGSTPKAKLYHMGHKKGRMVCVNMTGEQYWIPFRIIDLEIGQNPSDWKLRWAPEFEHMACQFWRLVEAQEVVMPGTWVDW</sequence>
<reference evidence="2 3" key="1">
    <citation type="submission" date="2018-01" db="EMBL/GenBank/DDBJ databases">
        <title>Genome characterization of the sugarcane-associated fungus Trichoderma ghanense CCMA-1212 and their application in lignocelulose bioconversion.</title>
        <authorList>
            <person name="Steindorff A.S."/>
            <person name="Mendes T.D."/>
            <person name="Vilela E.S.D."/>
            <person name="Rodrigues D.S."/>
            <person name="Formighieri E.F."/>
            <person name="Melo I.S."/>
            <person name="Favaro L.C.L."/>
        </authorList>
    </citation>
    <scope>NUCLEOTIDE SEQUENCE [LARGE SCALE GENOMIC DNA]</scope>
    <source>
        <strain evidence="2 3">CCMA-1212</strain>
    </source>
</reference>